<keyword evidence="3" id="KW-1185">Reference proteome</keyword>
<name>A0ABS2ADG2_9ACTN</name>
<feature type="compositionally biased region" description="Low complexity" evidence="1">
    <location>
        <begin position="61"/>
        <end position="74"/>
    </location>
</feature>
<evidence type="ECO:0000313" key="3">
    <source>
        <dbReference type="Proteomes" id="UP000632138"/>
    </source>
</evidence>
<reference evidence="2 3" key="1">
    <citation type="submission" date="2021-01" db="EMBL/GenBank/DDBJ databases">
        <title>Actinoplanes sp. nov. LDG1-06 isolated from lichen.</title>
        <authorList>
            <person name="Saeng-In P."/>
            <person name="Phongsopitanun W."/>
            <person name="Kanchanasin P."/>
            <person name="Yuki M."/>
            <person name="Kudo T."/>
            <person name="Ohkuma M."/>
            <person name="Tanasupawat S."/>
        </authorList>
    </citation>
    <scope>NUCLEOTIDE SEQUENCE [LARGE SCALE GENOMIC DNA]</scope>
    <source>
        <strain evidence="2 3">LDG1-06</strain>
    </source>
</reference>
<gene>
    <name evidence="2" type="ORF">JIG36_20105</name>
</gene>
<feature type="compositionally biased region" description="Low complexity" evidence="1">
    <location>
        <begin position="34"/>
        <end position="43"/>
    </location>
</feature>
<proteinExistence type="predicted"/>
<feature type="compositionally biased region" description="Pro residues" evidence="1">
    <location>
        <begin position="44"/>
        <end position="60"/>
    </location>
</feature>
<accession>A0ABS2ADG2</accession>
<evidence type="ECO:0000256" key="1">
    <source>
        <dbReference type="SAM" id="MobiDB-lite"/>
    </source>
</evidence>
<feature type="region of interest" description="Disordered" evidence="1">
    <location>
        <begin position="34"/>
        <end position="77"/>
    </location>
</feature>
<dbReference type="RefSeq" id="WP_203377895.1">
    <property type="nucleotide sequence ID" value="NZ_JAENHP010000006.1"/>
</dbReference>
<comment type="caution">
    <text evidence="2">The sequence shown here is derived from an EMBL/GenBank/DDBJ whole genome shotgun (WGS) entry which is preliminary data.</text>
</comment>
<sequence>MRTTLLAVAVAGAVLLTGCTKGVEHVSGVAAPAVPPSATSAAPTTPPPSSSPSPSSPSAPPATSKSSKPSTPKVIGPTGYGALKLGMTRDEATATGLITRWAAQPDTNCPWRARLKQTVTGTPSPVNDVYWNKDGGIAAIVVHGTIHTPEGIRIGSTYADVMMAYNNWQNAADPGVKFGHGTVDVPGNNDAVYRLDISRDGKVTSVALQSKKYGCYE</sequence>
<evidence type="ECO:0000313" key="2">
    <source>
        <dbReference type="EMBL" id="MBM2617864.1"/>
    </source>
</evidence>
<organism evidence="2 3">
    <name type="scientific">Paractinoplanes ovalisporus</name>
    <dbReference type="NCBI Taxonomy" id="2810368"/>
    <lineage>
        <taxon>Bacteria</taxon>
        <taxon>Bacillati</taxon>
        <taxon>Actinomycetota</taxon>
        <taxon>Actinomycetes</taxon>
        <taxon>Micromonosporales</taxon>
        <taxon>Micromonosporaceae</taxon>
        <taxon>Paractinoplanes</taxon>
    </lineage>
</organism>
<protein>
    <submittedName>
        <fullName evidence="2">Uncharacterized protein</fullName>
    </submittedName>
</protein>
<dbReference type="EMBL" id="JAENHP010000006">
    <property type="protein sequence ID" value="MBM2617864.1"/>
    <property type="molecule type" value="Genomic_DNA"/>
</dbReference>
<dbReference type="Proteomes" id="UP000632138">
    <property type="component" value="Unassembled WGS sequence"/>
</dbReference>
<dbReference type="PROSITE" id="PS51257">
    <property type="entry name" value="PROKAR_LIPOPROTEIN"/>
    <property type="match status" value="1"/>
</dbReference>